<protein>
    <submittedName>
        <fullName evidence="2">Uncharacterized protein</fullName>
    </submittedName>
</protein>
<accession>A0A0C2JCT2</accession>
<dbReference type="GeneID" id="63677032"/>
<evidence type="ECO:0000256" key="1">
    <source>
        <dbReference type="SAM" id="MobiDB-lite"/>
    </source>
</evidence>
<dbReference type="AlphaFoldDB" id="A0A0C2JCT2"/>
<feature type="compositionally biased region" description="Gly residues" evidence="1">
    <location>
        <begin position="16"/>
        <end position="28"/>
    </location>
</feature>
<reference evidence="2 3" key="1">
    <citation type="journal article" date="2014" name="BMC Genomics">
        <title>Comparative genomics of the major fungal agents of human and animal Sporotrichosis: Sporothrix schenckii and Sporothrix brasiliensis.</title>
        <authorList>
            <person name="Teixeira M.M."/>
            <person name="de Almeida L.G."/>
            <person name="Kubitschek-Barreira P."/>
            <person name="Alves F.L."/>
            <person name="Kioshima E.S."/>
            <person name="Abadio A.K."/>
            <person name="Fernandes L."/>
            <person name="Derengowski L.S."/>
            <person name="Ferreira K.S."/>
            <person name="Souza R.C."/>
            <person name="Ruiz J.C."/>
            <person name="de Andrade N.C."/>
            <person name="Paes H.C."/>
            <person name="Nicola A.M."/>
            <person name="Albuquerque P."/>
            <person name="Gerber A.L."/>
            <person name="Martins V.P."/>
            <person name="Peconick L.D."/>
            <person name="Neto A.V."/>
            <person name="Chaucanez C.B."/>
            <person name="Silva P.A."/>
            <person name="Cunha O.L."/>
            <person name="de Oliveira F.F."/>
            <person name="dos Santos T.C."/>
            <person name="Barros A.L."/>
            <person name="Soares M.A."/>
            <person name="de Oliveira L.M."/>
            <person name="Marini M.M."/>
            <person name="Villalobos-Duno H."/>
            <person name="Cunha M.M."/>
            <person name="de Hoog S."/>
            <person name="da Silveira J.F."/>
            <person name="Henrissat B."/>
            <person name="Nino-Vega G.A."/>
            <person name="Cisalpino P.S."/>
            <person name="Mora-Montes H.M."/>
            <person name="Almeida S.R."/>
            <person name="Stajich J.E."/>
            <person name="Lopes-Bezerra L.M."/>
            <person name="Vasconcelos A.T."/>
            <person name="Felipe M.S."/>
        </authorList>
    </citation>
    <scope>NUCLEOTIDE SEQUENCE [LARGE SCALE GENOMIC DNA]</scope>
    <source>
        <strain evidence="2 3">5110</strain>
    </source>
</reference>
<keyword evidence="3" id="KW-1185">Reference proteome</keyword>
<dbReference type="VEuPathDB" id="FungiDB:SPBR_03821"/>
<dbReference type="Proteomes" id="UP000031575">
    <property type="component" value="Unassembled WGS sequence"/>
</dbReference>
<feature type="region of interest" description="Disordered" evidence="1">
    <location>
        <begin position="110"/>
        <end position="135"/>
    </location>
</feature>
<dbReference type="OrthoDB" id="5372011at2759"/>
<proteinExistence type="predicted"/>
<sequence length="240" mass="26209">MPSPDQLQLPNPAGPSGQGQPPGTGNGPGVPSTPSYYAFGSSAPRHYARPPGNRNWQPASYAIMRMPPTEQPFTDDMRELQARGKDPYELTRRNEPYYEDRLASLRAADRRPPGAGPVHHMSPNFVRPPSPGPQLRPEEAPLDNFAQLERRRHATTVLDSPELLMMYALSLNDSIPAVRMTFMHIMCGYDTDTMLSPSSVAAGSSSHGQHDPTGTAKQQRAGYGKDGGSSRSGRSRTSRQ</sequence>
<dbReference type="EMBL" id="AWTV01000003">
    <property type="protein sequence ID" value="KIH94727.1"/>
    <property type="molecule type" value="Genomic_DNA"/>
</dbReference>
<dbReference type="HOGENOM" id="CLU_1157030_0_0_1"/>
<dbReference type="RefSeq" id="XP_040622737.1">
    <property type="nucleotide sequence ID" value="XM_040762111.1"/>
</dbReference>
<evidence type="ECO:0000313" key="2">
    <source>
        <dbReference type="EMBL" id="KIH94727.1"/>
    </source>
</evidence>
<comment type="caution">
    <text evidence="2">The sequence shown here is derived from an EMBL/GenBank/DDBJ whole genome shotgun (WGS) entry which is preliminary data.</text>
</comment>
<organism evidence="2 3">
    <name type="scientific">Sporothrix brasiliensis 5110</name>
    <dbReference type="NCBI Taxonomy" id="1398154"/>
    <lineage>
        <taxon>Eukaryota</taxon>
        <taxon>Fungi</taxon>
        <taxon>Dikarya</taxon>
        <taxon>Ascomycota</taxon>
        <taxon>Pezizomycotina</taxon>
        <taxon>Sordariomycetes</taxon>
        <taxon>Sordariomycetidae</taxon>
        <taxon>Ophiostomatales</taxon>
        <taxon>Ophiostomataceae</taxon>
        <taxon>Sporothrix</taxon>
    </lineage>
</organism>
<feature type="region of interest" description="Disordered" evidence="1">
    <location>
        <begin position="198"/>
        <end position="240"/>
    </location>
</feature>
<feature type="region of interest" description="Disordered" evidence="1">
    <location>
        <begin position="1"/>
        <end position="73"/>
    </location>
</feature>
<evidence type="ECO:0000313" key="3">
    <source>
        <dbReference type="Proteomes" id="UP000031575"/>
    </source>
</evidence>
<name>A0A0C2JCT2_9PEZI</name>
<gene>
    <name evidence="2" type="ORF">SPBR_03821</name>
</gene>